<dbReference type="EMBL" id="CP029843">
    <property type="protein sequence ID" value="AWV08489.1"/>
    <property type="molecule type" value="Genomic_DNA"/>
</dbReference>
<evidence type="ECO:0000313" key="2">
    <source>
        <dbReference type="EMBL" id="AWV08489.1"/>
    </source>
</evidence>
<evidence type="ECO:0008006" key="4">
    <source>
        <dbReference type="Google" id="ProtNLM"/>
    </source>
</evidence>
<dbReference type="Pfam" id="PF11906">
    <property type="entry name" value="DUF3426"/>
    <property type="match status" value="1"/>
</dbReference>
<dbReference type="RefSeq" id="WP_190238528.1">
    <property type="nucleotide sequence ID" value="NZ_CP029843.1"/>
</dbReference>
<accession>A0A2U9TFU0</accession>
<protein>
    <recommendedName>
        <fullName evidence="4">DUF3426 domain-containing protein</fullName>
    </recommendedName>
</protein>
<proteinExistence type="predicted"/>
<organism evidence="2 3">
    <name type="scientific">Marilutibacter maris</name>
    <dbReference type="NCBI Taxonomy" id="1605891"/>
    <lineage>
        <taxon>Bacteria</taxon>
        <taxon>Pseudomonadati</taxon>
        <taxon>Pseudomonadota</taxon>
        <taxon>Gammaproteobacteria</taxon>
        <taxon>Lysobacterales</taxon>
        <taxon>Lysobacteraceae</taxon>
        <taxon>Marilutibacter</taxon>
    </lineage>
</organism>
<gene>
    <name evidence="2" type="ORF">C9I47_2818</name>
</gene>
<dbReference type="KEGG" id="lmb:C9I47_2818"/>
<evidence type="ECO:0000256" key="1">
    <source>
        <dbReference type="SAM" id="MobiDB-lite"/>
    </source>
</evidence>
<feature type="compositionally biased region" description="Pro residues" evidence="1">
    <location>
        <begin position="62"/>
        <end position="74"/>
    </location>
</feature>
<feature type="compositionally biased region" description="Low complexity" evidence="1">
    <location>
        <begin position="45"/>
        <end position="61"/>
    </location>
</feature>
<feature type="compositionally biased region" description="Low complexity" evidence="1">
    <location>
        <begin position="87"/>
        <end position="103"/>
    </location>
</feature>
<name>A0A2U9TFU0_9GAMM</name>
<dbReference type="Proteomes" id="UP000249447">
    <property type="component" value="Chromosome"/>
</dbReference>
<dbReference type="AlphaFoldDB" id="A0A2U9TFU0"/>
<dbReference type="InterPro" id="IPR021834">
    <property type="entry name" value="DUF3426"/>
</dbReference>
<keyword evidence="3" id="KW-1185">Reference proteome</keyword>
<sequence>MFVPCPNCGFLVALAAKRAGTSQHCPRCNALMDDDGGPAPESDEAAAPTPSTPPEQATAPTAAPPQATPEPEATPEPKPEPVPEPAAAPEAAAGAARPRASGPSFARVRVDPHASAPRWPPLLAVAGLALLLALQLLLSQRAELAAQARWRPLLGALCTALFCDLPPWHQPEAYAMLDRSVTPRPERPGVLHVNASFRNDARWAQAWPVLVLSLSDVDGRQVGLRAFAPDEYRGNQDAGDVLEPGQSTTVSFDVVEPAPHIVAFTFDFQ</sequence>
<feature type="compositionally biased region" description="Acidic residues" evidence="1">
    <location>
        <begin position="32"/>
        <end position="44"/>
    </location>
</feature>
<evidence type="ECO:0000313" key="3">
    <source>
        <dbReference type="Proteomes" id="UP000249447"/>
    </source>
</evidence>
<reference evidence="2 3" key="1">
    <citation type="submission" date="2018-05" db="EMBL/GenBank/DDBJ databases">
        <title>The complete genome of Lysobacter maris HZ9B, a marine bacterium antagonistic against terrestrial plant pathogens.</title>
        <authorList>
            <person name="Zhang X.-Q."/>
        </authorList>
    </citation>
    <scope>NUCLEOTIDE SEQUENCE [LARGE SCALE GENOMIC DNA]</scope>
    <source>
        <strain evidence="2 3">HZ9B</strain>
    </source>
</reference>
<feature type="region of interest" description="Disordered" evidence="1">
    <location>
        <begin position="27"/>
        <end position="104"/>
    </location>
</feature>